<protein>
    <submittedName>
        <fullName evidence="11">Mobile element protein</fullName>
    </submittedName>
</protein>
<dbReference type="PANTHER" id="PTHR30405:SF25">
    <property type="entry name" value="RNA-GUIDED DNA ENDONUCLEASE INSQ-RELATED"/>
    <property type="match status" value="1"/>
</dbReference>
<gene>
    <name evidence="11" type="ORF">MNB_SM-3-1522</name>
</gene>
<organism evidence="11">
    <name type="scientific">hydrothermal vent metagenome</name>
    <dbReference type="NCBI Taxonomy" id="652676"/>
    <lineage>
        <taxon>unclassified sequences</taxon>
        <taxon>metagenomes</taxon>
        <taxon>ecological metagenomes</taxon>
    </lineage>
</organism>
<comment type="similarity">
    <text evidence="2">In the N-terminal section; belongs to the transposase 2 family.</text>
</comment>
<dbReference type="GO" id="GO:0003677">
    <property type="term" value="F:DNA binding"/>
    <property type="evidence" value="ECO:0007669"/>
    <property type="project" value="UniProtKB-KW"/>
</dbReference>
<dbReference type="Pfam" id="PF07282">
    <property type="entry name" value="Cas12f1-like_TNB"/>
    <property type="match status" value="1"/>
</dbReference>
<dbReference type="InterPro" id="IPR021027">
    <property type="entry name" value="Transposase_put_HTH"/>
</dbReference>
<keyword evidence="6" id="KW-0238">DNA-binding</keyword>
<sequence>MLRVVKVRLYPNKSQKQAIHKTFGSCRFVYNILLDAKIKAYECGDNLSAYELKKRLVPMKKAQGGEFLKEVDSTALQNSVLKIDVAYKNFFRRVKLGEKAGFPRFKSKHNAYQSYQTSTASVKENKLYLPKIGEVKAKFHRGQIMEKVKTVTVSYEAGQYHASINYEDGSQERIGTNNGKSIGIDVGVKVFAYTSDNKKIRHINLKKEIANVIKSQKVLSRRKKGSSNRQKAKLKLAKKHLKLKNKRNDFLHKVTNKLSENQTVAVENLMIKNMSKKAKGSIDNPNMRSSAKSGLNRSILQQSWGKFFELLEYKLKRNGGQLIKVDPKFTSQKCSCCGHISKENRQTQAKFICTKCHTTLNADYNASINILNAVGTTVKAS</sequence>
<evidence type="ECO:0000259" key="8">
    <source>
        <dbReference type="Pfam" id="PF01385"/>
    </source>
</evidence>
<dbReference type="InterPro" id="IPR051399">
    <property type="entry name" value="RNA-guided_DNA_endo/Transpos"/>
</dbReference>
<dbReference type="InterPro" id="IPR010095">
    <property type="entry name" value="Cas12f1-like_TNB"/>
</dbReference>
<dbReference type="Pfam" id="PF01385">
    <property type="entry name" value="OrfB_IS605"/>
    <property type="match status" value="1"/>
</dbReference>
<accession>A0A1W1D398</accession>
<dbReference type="EMBL" id="FPHP01000009">
    <property type="protein sequence ID" value="SFV74917.1"/>
    <property type="molecule type" value="Genomic_DNA"/>
</dbReference>
<keyword evidence="7" id="KW-0233">DNA recombination</keyword>
<evidence type="ECO:0000313" key="11">
    <source>
        <dbReference type="EMBL" id="SFV74917.1"/>
    </source>
</evidence>
<keyword evidence="3" id="KW-0815">Transposition</keyword>
<dbReference type="NCBIfam" id="TIGR01766">
    <property type="entry name" value="IS200/IS605 family accessory protein TnpB-like domain"/>
    <property type="match status" value="1"/>
</dbReference>
<evidence type="ECO:0000256" key="6">
    <source>
        <dbReference type="ARBA" id="ARBA00023125"/>
    </source>
</evidence>
<name>A0A1W1D398_9ZZZZ</name>
<dbReference type="Pfam" id="PF12323">
    <property type="entry name" value="HTH_OrfB_IS605"/>
    <property type="match status" value="1"/>
</dbReference>
<feature type="domain" description="Cas12f1-like TNB" evidence="9">
    <location>
        <begin position="304"/>
        <end position="370"/>
    </location>
</feature>
<evidence type="ECO:0000259" key="10">
    <source>
        <dbReference type="Pfam" id="PF12323"/>
    </source>
</evidence>
<evidence type="ECO:0000256" key="4">
    <source>
        <dbReference type="ARBA" id="ARBA00022723"/>
    </source>
</evidence>
<evidence type="ECO:0000259" key="9">
    <source>
        <dbReference type="Pfam" id="PF07282"/>
    </source>
</evidence>
<keyword evidence="4" id="KW-0479">Metal-binding</keyword>
<evidence type="ECO:0000256" key="3">
    <source>
        <dbReference type="ARBA" id="ARBA00022578"/>
    </source>
</evidence>
<dbReference type="NCBIfam" id="NF040570">
    <property type="entry name" value="guided_TnpB"/>
    <property type="match status" value="1"/>
</dbReference>
<dbReference type="AlphaFoldDB" id="A0A1W1D398"/>
<dbReference type="GO" id="GO:0006310">
    <property type="term" value="P:DNA recombination"/>
    <property type="evidence" value="ECO:0007669"/>
    <property type="project" value="UniProtKB-KW"/>
</dbReference>
<dbReference type="InterPro" id="IPR001959">
    <property type="entry name" value="Transposase"/>
</dbReference>
<evidence type="ECO:0000256" key="5">
    <source>
        <dbReference type="ARBA" id="ARBA00022833"/>
    </source>
</evidence>
<keyword evidence="5" id="KW-0862">Zinc</keyword>
<dbReference type="GO" id="GO:0046872">
    <property type="term" value="F:metal ion binding"/>
    <property type="evidence" value="ECO:0007669"/>
    <property type="project" value="UniProtKB-KW"/>
</dbReference>
<evidence type="ECO:0000256" key="2">
    <source>
        <dbReference type="ARBA" id="ARBA00011044"/>
    </source>
</evidence>
<proteinExistence type="inferred from homology"/>
<feature type="domain" description="Probable transposase IS891/IS1136/IS1341" evidence="8">
    <location>
        <begin position="176"/>
        <end position="276"/>
    </location>
</feature>
<evidence type="ECO:0000256" key="1">
    <source>
        <dbReference type="ARBA" id="ARBA00008761"/>
    </source>
</evidence>
<comment type="similarity">
    <text evidence="1">In the C-terminal section; belongs to the transposase 35 family.</text>
</comment>
<reference evidence="11" key="1">
    <citation type="submission" date="2016-10" db="EMBL/GenBank/DDBJ databases">
        <authorList>
            <person name="de Groot N.N."/>
        </authorList>
    </citation>
    <scope>NUCLEOTIDE SEQUENCE</scope>
</reference>
<dbReference type="PANTHER" id="PTHR30405">
    <property type="entry name" value="TRANSPOSASE"/>
    <property type="match status" value="1"/>
</dbReference>
<feature type="domain" description="Transposase putative helix-turn-helix" evidence="10">
    <location>
        <begin position="1"/>
        <end position="44"/>
    </location>
</feature>
<dbReference type="GO" id="GO:0032196">
    <property type="term" value="P:transposition"/>
    <property type="evidence" value="ECO:0007669"/>
    <property type="project" value="UniProtKB-KW"/>
</dbReference>
<evidence type="ECO:0000256" key="7">
    <source>
        <dbReference type="ARBA" id="ARBA00023172"/>
    </source>
</evidence>